<accession>A0A7R7DVQ4</accession>
<evidence type="ECO:0000256" key="1">
    <source>
        <dbReference type="ARBA" id="ARBA00006068"/>
    </source>
</evidence>
<evidence type="ECO:0000259" key="2">
    <source>
        <dbReference type="Pfam" id="PF03816"/>
    </source>
</evidence>
<dbReference type="NCBIfam" id="TIGR00350">
    <property type="entry name" value="lytR_cpsA_psr"/>
    <property type="match status" value="1"/>
</dbReference>
<organism evidence="3 4">
    <name type="scientific">Actinocatenispora thailandica</name>
    <dbReference type="NCBI Taxonomy" id="227318"/>
    <lineage>
        <taxon>Bacteria</taxon>
        <taxon>Bacillati</taxon>
        <taxon>Actinomycetota</taxon>
        <taxon>Actinomycetes</taxon>
        <taxon>Micromonosporales</taxon>
        <taxon>Micromonosporaceae</taxon>
        <taxon>Actinocatenispora</taxon>
    </lineage>
</organism>
<sequence length="337" mass="36357">MARARTGRDGRRKSPLWARLLVWVGAVLLVLSGGTMAAGAALLHRYDSSVHRADLIDGSSGHEVIDGAFDYLLLGSDKRPTDTTGDLGRSDTIMIAHVTADHRHAYLISIPRDLWVPIDDCGQGAGCTAKINAAYVFGGPKLTARTVEQLTGVSLDGMVIVSFQGFDRVVDALGGIRLCVDERSRSIHTGRLFTVGCHHFTGAEALDYVRQREDLPDGDYGRQRHQQQLIKAAAGEAERQGLSSNPAKLDRVIRAVGDDLTVDTNGTPLPDLVFSLHNISGSDITMLRLPEIDGYSPDGQAIQQLDDTGRSLFTAIREDDLATWAAAHPTLVNKNAG</sequence>
<feature type="domain" description="Cell envelope-related transcriptional attenuator" evidence="2">
    <location>
        <begin position="89"/>
        <end position="236"/>
    </location>
</feature>
<evidence type="ECO:0000313" key="3">
    <source>
        <dbReference type="EMBL" id="BCJ38745.1"/>
    </source>
</evidence>
<name>A0A7R7DVQ4_9ACTN</name>
<reference evidence="3 4" key="1">
    <citation type="submission" date="2020-08" db="EMBL/GenBank/DDBJ databases">
        <title>Whole genome shotgun sequence of Actinocatenispora thailandica NBRC 105041.</title>
        <authorList>
            <person name="Komaki H."/>
            <person name="Tamura T."/>
        </authorList>
    </citation>
    <scope>NUCLEOTIDE SEQUENCE [LARGE SCALE GENOMIC DNA]</scope>
    <source>
        <strain evidence="3 4">NBRC 105041</strain>
    </source>
</reference>
<dbReference type="Gene3D" id="3.40.630.190">
    <property type="entry name" value="LCP protein"/>
    <property type="match status" value="1"/>
</dbReference>
<comment type="similarity">
    <text evidence="1">Belongs to the LytR/CpsA/Psr (LCP) family.</text>
</comment>
<dbReference type="InterPro" id="IPR050922">
    <property type="entry name" value="LytR/CpsA/Psr_CW_biosynth"/>
</dbReference>
<protein>
    <submittedName>
        <fullName evidence="3">Transcriptional regulator</fullName>
    </submittedName>
</protein>
<gene>
    <name evidence="3" type="ORF">Athai_62480</name>
</gene>
<dbReference type="PANTHER" id="PTHR33392:SF6">
    <property type="entry name" value="POLYISOPRENYL-TEICHOIC ACID--PEPTIDOGLYCAN TEICHOIC ACID TRANSFERASE TAGU"/>
    <property type="match status" value="1"/>
</dbReference>
<dbReference type="Pfam" id="PF03816">
    <property type="entry name" value="LytR_cpsA_psr"/>
    <property type="match status" value="1"/>
</dbReference>
<dbReference type="PANTHER" id="PTHR33392">
    <property type="entry name" value="POLYISOPRENYL-TEICHOIC ACID--PEPTIDOGLYCAN TEICHOIC ACID TRANSFERASE TAGU"/>
    <property type="match status" value="1"/>
</dbReference>
<keyword evidence="4" id="KW-1185">Reference proteome</keyword>
<dbReference type="AlphaFoldDB" id="A0A7R7DVQ4"/>
<dbReference type="RefSeq" id="WP_203964734.1">
    <property type="nucleotide sequence ID" value="NZ_AP023355.1"/>
</dbReference>
<dbReference type="EMBL" id="AP023355">
    <property type="protein sequence ID" value="BCJ38745.1"/>
    <property type="molecule type" value="Genomic_DNA"/>
</dbReference>
<dbReference type="KEGG" id="atl:Athai_62480"/>
<proteinExistence type="inferred from homology"/>
<evidence type="ECO:0000313" key="4">
    <source>
        <dbReference type="Proteomes" id="UP000611640"/>
    </source>
</evidence>
<dbReference type="Proteomes" id="UP000611640">
    <property type="component" value="Chromosome"/>
</dbReference>
<dbReference type="InterPro" id="IPR004474">
    <property type="entry name" value="LytR_CpsA_psr"/>
</dbReference>